<organism evidence="2 3">
    <name type="scientific">Aureococcus anophagefferens</name>
    <name type="common">Harmful bloom alga</name>
    <dbReference type="NCBI Taxonomy" id="44056"/>
    <lineage>
        <taxon>Eukaryota</taxon>
        <taxon>Sar</taxon>
        <taxon>Stramenopiles</taxon>
        <taxon>Ochrophyta</taxon>
        <taxon>Pelagophyceae</taxon>
        <taxon>Pelagomonadales</taxon>
        <taxon>Pelagomonadaceae</taxon>
        <taxon>Aureococcus</taxon>
    </lineage>
</organism>
<reference evidence="2 3" key="1">
    <citation type="submission" date="2024-03" db="EMBL/GenBank/DDBJ databases">
        <title>Aureococcus anophagefferens CCMP1851 and Kratosvirus quantuckense: Draft genome of a second virus-susceptible host strain in the model system.</title>
        <authorList>
            <person name="Chase E."/>
            <person name="Truchon A.R."/>
            <person name="Schepens W."/>
            <person name="Wilhelm S.W."/>
        </authorList>
    </citation>
    <scope>NUCLEOTIDE SEQUENCE [LARGE SCALE GENOMIC DNA]</scope>
    <source>
        <strain evidence="2 3">CCMP1851</strain>
    </source>
</reference>
<name>A0ABR1GDE4_AURAN</name>
<evidence type="ECO:0000313" key="2">
    <source>
        <dbReference type="EMBL" id="KAK7253831.1"/>
    </source>
</evidence>
<dbReference type="InterPro" id="IPR008922">
    <property type="entry name" value="Di-copper_centre_dom_sf"/>
</dbReference>
<sequence>MADYKTSAAFEEEVAPLSGASPAVAAPATSGSLKKAALALSAVGGFVAVVGGARAYAAPKPALAAVPSAHFAVSNEYTATRGLVGDGRLKWEHIVEPHRATTFTALVDGEPCGACDDALWTIDGSSYTGATAQHAFERAGLHDVSLVVPSEDIAYETTVMSKWVRREIRDLSAHDRERFLNALHTLWFTDTATGQLAFNSTKYKGAEYFIRKHLYGAASTECDHWHDNAGLMTHHMAFTLELEQSLQAINADISVPYWEYSLDAQIYGTSWQDSFIFGEGYFGEASPTNVEHTVATGRWAYTPIMANAREYSNITNQWGLLRSPWNQDPVPYVQRHKKILGDGNYQPTFPGCSDFDEAFTTTSFSTITPYLNGLTHGPVHLMIGGQWHQNSSGAERFWANEESNFLLMSKVLWRHGFVRCDDTCTEGETDLKDCTCTCPAEYLERFTPYEILTTETGILHWLSSYSLGKVYYDAADELYHIAGYTKEQEMKAWGAVYEAMCDPGWTGEMFTSGAPADPVFFVIHTTAERFLWTRILNSLEAPEKWPFDQTWGYDHDVSTPSDYGEVCHWEGVEGTLKLPTCNKATCAGHNENDVLPFGDFISGEDDAWPYYTNKKFWKMMQPTSEKLPYTYDTFSYPWCSDLGYDWSA</sequence>
<evidence type="ECO:0000313" key="3">
    <source>
        <dbReference type="Proteomes" id="UP001363151"/>
    </source>
</evidence>
<feature type="domain" description="Tyrosinase copper-binding" evidence="1">
    <location>
        <begin position="217"/>
        <end position="391"/>
    </location>
</feature>
<protein>
    <recommendedName>
        <fullName evidence="1">Tyrosinase copper-binding domain-containing protein</fullName>
    </recommendedName>
</protein>
<dbReference type="Gene3D" id="1.10.1280.10">
    <property type="entry name" value="Di-copper center containing domain from catechol oxidase"/>
    <property type="match status" value="1"/>
</dbReference>
<evidence type="ECO:0000259" key="1">
    <source>
        <dbReference type="Pfam" id="PF00264"/>
    </source>
</evidence>
<dbReference type="InterPro" id="IPR002227">
    <property type="entry name" value="Tyrosinase_Cu-bd"/>
</dbReference>
<dbReference type="SUPFAM" id="SSF48056">
    <property type="entry name" value="Di-copper centre-containing domain"/>
    <property type="match status" value="1"/>
</dbReference>
<accession>A0ABR1GDE4</accession>
<proteinExistence type="predicted"/>
<gene>
    <name evidence="2" type="ORF">SO694_00002734</name>
</gene>
<keyword evidence="3" id="KW-1185">Reference proteome</keyword>
<dbReference type="EMBL" id="JBBJCI010000034">
    <property type="protein sequence ID" value="KAK7253831.1"/>
    <property type="molecule type" value="Genomic_DNA"/>
</dbReference>
<dbReference type="Pfam" id="PF00264">
    <property type="entry name" value="Tyrosinase"/>
    <property type="match status" value="1"/>
</dbReference>
<dbReference type="Proteomes" id="UP001363151">
    <property type="component" value="Unassembled WGS sequence"/>
</dbReference>
<comment type="caution">
    <text evidence="2">The sequence shown here is derived from an EMBL/GenBank/DDBJ whole genome shotgun (WGS) entry which is preliminary data.</text>
</comment>